<reference evidence="2" key="1">
    <citation type="submission" date="2020-10" db="EMBL/GenBank/DDBJ databases">
        <authorList>
            <person name="Gilroy R."/>
        </authorList>
    </citation>
    <scope>NUCLEOTIDE SEQUENCE</scope>
    <source>
        <strain evidence="2">6086</strain>
    </source>
</reference>
<dbReference type="EMBL" id="DVJM01000105">
    <property type="protein sequence ID" value="HIS78760.1"/>
    <property type="molecule type" value="Genomic_DNA"/>
</dbReference>
<organism evidence="2 3">
    <name type="scientific">Candidatus Caccousia stercoris</name>
    <dbReference type="NCBI Taxonomy" id="2840723"/>
    <lineage>
        <taxon>Bacteria</taxon>
        <taxon>Bacillati</taxon>
        <taxon>Bacillota</taxon>
        <taxon>Clostridia</taxon>
        <taxon>Eubacteriales</taxon>
        <taxon>Oscillospiraceae</taxon>
        <taxon>Oscillospiraceae incertae sedis</taxon>
        <taxon>Candidatus Caccousia</taxon>
    </lineage>
</organism>
<reference evidence="2" key="2">
    <citation type="journal article" date="2021" name="PeerJ">
        <title>Extensive microbial diversity within the chicken gut microbiome revealed by metagenomics and culture.</title>
        <authorList>
            <person name="Gilroy R."/>
            <person name="Ravi A."/>
            <person name="Getino M."/>
            <person name="Pursley I."/>
            <person name="Horton D.L."/>
            <person name="Alikhan N.F."/>
            <person name="Baker D."/>
            <person name="Gharbi K."/>
            <person name="Hall N."/>
            <person name="Watson M."/>
            <person name="Adriaenssens E.M."/>
            <person name="Foster-Nyarko E."/>
            <person name="Jarju S."/>
            <person name="Secka A."/>
            <person name="Antonio M."/>
            <person name="Oren A."/>
            <person name="Chaudhuri R.R."/>
            <person name="La Ragione R."/>
            <person name="Hildebrand F."/>
            <person name="Pallen M.J."/>
        </authorList>
    </citation>
    <scope>NUCLEOTIDE SEQUENCE</scope>
    <source>
        <strain evidence="2">6086</strain>
    </source>
</reference>
<dbReference type="Proteomes" id="UP000824141">
    <property type="component" value="Unassembled WGS sequence"/>
</dbReference>
<gene>
    <name evidence="2" type="ORF">IAD03_05255</name>
</gene>
<dbReference type="AlphaFoldDB" id="A0A9D1FT08"/>
<evidence type="ECO:0000256" key="1">
    <source>
        <dbReference type="SAM" id="MobiDB-lite"/>
    </source>
</evidence>
<evidence type="ECO:0000313" key="2">
    <source>
        <dbReference type="EMBL" id="HIS78760.1"/>
    </source>
</evidence>
<evidence type="ECO:0000313" key="3">
    <source>
        <dbReference type="Proteomes" id="UP000824141"/>
    </source>
</evidence>
<accession>A0A9D1FT08</accession>
<comment type="caution">
    <text evidence="2">The sequence shown here is derived from an EMBL/GenBank/DDBJ whole genome shotgun (WGS) entry which is preliminary data.</text>
</comment>
<name>A0A9D1FT08_9FIRM</name>
<protein>
    <submittedName>
        <fullName evidence="2">Uncharacterized protein</fullName>
    </submittedName>
</protein>
<sequence length="236" mass="25000">MNEKPTSYYHVDVSENYWGAGVTEEDIKVLLDGAVFESYYVDEAMTKLKSVLSTPSQSTTDNDSSLGHSLPSVSEGTRNFVSDTTSNLTVNGKYQFRITSLNGHKPVMTVSNASFTVELASQSGNDYFYVIRCGGAAGSTANVLVDGYHVVSVTGGTAGVVSDTTQPFTVAKGAAYQFKLTSASRPVFTGNNANFTVAYVSNSGNDWFFKVTATGEKGASTTFSANDVVVTTATIA</sequence>
<proteinExistence type="predicted"/>
<feature type="region of interest" description="Disordered" evidence="1">
    <location>
        <begin position="52"/>
        <end position="78"/>
    </location>
</feature>